<evidence type="ECO:0000256" key="2">
    <source>
        <dbReference type="SAM" id="MobiDB-lite"/>
    </source>
</evidence>
<feature type="transmembrane region" description="Helical" evidence="3">
    <location>
        <begin position="302"/>
        <end position="323"/>
    </location>
</feature>
<evidence type="ECO:0000313" key="5">
    <source>
        <dbReference type="EMBL" id="EFC48418.1"/>
    </source>
</evidence>
<feature type="transmembrane region" description="Helical" evidence="3">
    <location>
        <begin position="461"/>
        <end position="480"/>
    </location>
</feature>
<dbReference type="PANTHER" id="PTHR23528:SF1">
    <property type="entry name" value="MAJOR FACILITATOR SUPERFAMILY (MFS) PROFILE DOMAIN-CONTAINING PROTEIN"/>
    <property type="match status" value="1"/>
</dbReference>
<dbReference type="GeneID" id="8849715"/>
<feature type="compositionally biased region" description="Low complexity" evidence="2">
    <location>
        <begin position="20"/>
        <end position="41"/>
    </location>
</feature>
<dbReference type="PANTHER" id="PTHR23528">
    <property type="match status" value="1"/>
</dbReference>
<reference evidence="5 6" key="1">
    <citation type="journal article" date="2010" name="Cell">
        <title>The genome of Naegleria gruberi illuminates early eukaryotic versatility.</title>
        <authorList>
            <person name="Fritz-Laylin L.K."/>
            <person name="Prochnik S.E."/>
            <person name="Ginger M.L."/>
            <person name="Dacks J.B."/>
            <person name="Carpenter M.L."/>
            <person name="Field M.C."/>
            <person name="Kuo A."/>
            <person name="Paredez A."/>
            <person name="Chapman J."/>
            <person name="Pham J."/>
            <person name="Shu S."/>
            <person name="Neupane R."/>
            <person name="Cipriano M."/>
            <person name="Mancuso J."/>
            <person name="Tu H."/>
            <person name="Salamov A."/>
            <person name="Lindquist E."/>
            <person name="Shapiro H."/>
            <person name="Lucas S."/>
            <person name="Grigoriev I.V."/>
            <person name="Cande W.Z."/>
            <person name="Fulton C."/>
            <person name="Rokhsar D.S."/>
            <person name="Dawson S.C."/>
        </authorList>
    </citation>
    <scope>NUCLEOTIDE SEQUENCE [LARGE SCALE GENOMIC DNA]</scope>
    <source>
        <strain evidence="5 6">NEG-M</strain>
    </source>
</reference>
<dbReference type="OrthoDB" id="28755at2759"/>
<evidence type="ECO:0000259" key="4">
    <source>
        <dbReference type="PROSITE" id="PS50850"/>
    </source>
</evidence>
<name>D2V3U8_NAEGR</name>
<comment type="subcellular location">
    <subcellularLocation>
        <location evidence="1">Membrane</location>
        <topology evidence="1">Multi-pass membrane protein</topology>
    </subcellularLocation>
</comment>
<dbReference type="InterPro" id="IPR011701">
    <property type="entry name" value="MFS"/>
</dbReference>
<keyword evidence="6" id="KW-1185">Reference proteome</keyword>
<dbReference type="Gene3D" id="1.20.1250.20">
    <property type="entry name" value="MFS general substrate transporter like domains"/>
    <property type="match status" value="2"/>
</dbReference>
<dbReference type="GO" id="GO:0016020">
    <property type="term" value="C:membrane"/>
    <property type="evidence" value="ECO:0007669"/>
    <property type="project" value="UniProtKB-SubCell"/>
</dbReference>
<feature type="domain" description="Major facilitator superfamily (MFS) profile" evidence="4">
    <location>
        <begin position="127"/>
        <end position="586"/>
    </location>
</feature>
<feature type="transmembrane region" description="Helical" evidence="3">
    <location>
        <begin position="492"/>
        <end position="513"/>
    </location>
</feature>
<dbReference type="InParanoid" id="D2V3U8"/>
<dbReference type="KEGG" id="ngr:NAEGRDRAFT_57037"/>
<dbReference type="eggNOG" id="ENOG502S2XZ">
    <property type="taxonomic scope" value="Eukaryota"/>
</dbReference>
<dbReference type="OMA" id="MNIATCA"/>
<feature type="transmembrane region" description="Helical" evidence="3">
    <location>
        <begin position="202"/>
        <end position="226"/>
    </location>
</feature>
<feature type="transmembrane region" description="Helical" evidence="3">
    <location>
        <begin position="431"/>
        <end position="449"/>
    </location>
</feature>
<feature type="transmembrane region" description="Helical" evidence="3">
    <location>
        <begin position="525"/>
        <end position="548"/>
    </location>
</feature>
<keyword evidence="3" id="KW-1133">Transmembrane helix</keyword>
<dbReference type="AlphaFoldDB" id="D2V3U8"/>
<dbReference type="GO" id="GO:0022857">
    <property type="term" value="F:transmembrane transporter activity"/>
    <property type="evidence" value="ECO:0007669"/>
    <property type="project" value="InterPro"/>
</dbReference>
<feature type="transmembrane region" description="Helical" evidence="3">
    <location>
        <begin position="273"/>
        <end position="296"/>
    </location>
</feature>
<feature type="transmembrane region" description="Helical" evidence="3">
    <location>
        <begin position="560"/>
        <end position="581"/>
    </location>
</feature>
<dbReference type="Proteomes" id="UP000006671">
    <property type="component" value="Unassembled WGS sequence"/>
</dbReference>
<accession>D2V3U8</accession>
<evidence type="ECO:0000313" key="6">
    <source>
        <dbReference type="Proteomes" id="UP000006671"/>
    </source>
</evidence>
<evidence type="ECO:0000256" key="1">
    <source>
        <dbReference type="ARBA" id="ARBA00004141"/>
    </source>
</evidence>
<feature type="transmembrane region" description="Helical" evidence="3">
    <location>
        <begin position="169"/>
        <end position="190"/>
    </location>
</feature>
<dbReference type="InterPro" id="IPR020846">
    <property type="entry name" value="MFS_dom"/>
</dbReference>
<feature type="transmembrane region" description="Helical" evidence="3">
    <location>
        <begin position="401"/>
        <end position="419"/>
    </location>
</feature>
<dbReference type="CDD" id="cd06174">
    <property type="entry name" value="MFS"/>
    <property type="match status" value="1"/>
</dbReference>
<dbReference type="RefSeq" id="XP_002681162.1">
    <property type="nucleotide sequence ID" value="XM_002681116.1"/>
</dbReference>
<evidence type="ECO:0000256" key="3">
    <source>
        <dbReference type="SAM" id="Phobius"/>
    </source>
</evidence>
<dbReference type="Pfam" id="PF07690">
    <property type="entry name" value="MFS_1"/>
    <property type="match status" value="1"/>
</dbReference>
<dbReference type="PROSITE" id="PS50850">
    <property type="entry name" value="MFS"/>
    <property type="match status" value="1"/>
</dbReference>
<feature type="transmembrane region" description="Helical" evidence="3">
    <location>
        <begin position="232"/>
        <end position="252"/>
    </location>
</feature>
<keyword evidence="3" id="KW-0472">Membrane</keyword>
<organism evidence="6">
    <name type="scientific">Naegleria gruberi</name>
    <name type="common">Amoeba</name>
    <dbReference type="NCBI Taxonomy" id="5762"/>
    <lineage>
        <taxon>Eukaryota</taxon>
        <taxon>Discoba</taxon>
        <taxon>Heterolobosea</taxon>
        <taxon>Tetramitia</taxon>
        <taxon>Eutetramitia</taxon>
        <taxon>Vahlkampfiidae</taxon>
        <taxon>Naegleria</taxon>
    </lineage>
</organism>
<sequence length="638" mass="70346">MNLSSSGNPHNEDIASHPIQQQQQQKTPTSAHTASFSSHVSSHSHHSNEGIGILTEYNPMTSSFHLEPIDIKHPERTIAKPMLDVMGEELARLDTPSTPHNDDNNTIDSQHHEKVPQNLHHDGLQRQPLYKTIGYSIYYIGSGSTSSFVLGLLLPKLVVQMLGSENKELYLSIVVSIATVIGVIVSPIVGNISDRIGRKSRIPIVVVTTLVWALMIILQSICSMMHTQFPQYYVFIFVMYGAVLCIGKCGYVTSQAIVTAMVTDLFPQEQINLVSALVGVFTLIGVMLGVVLGGVIIGHVDLIWVCLGYAALCSIVCVPLMLFHRELRKTKVKQIEKEAAKKPGEFEDVPLTTEPAQEAPKPRFYKRALNYALAFLVPFKNRNFTWVFITRFTIQLTNAAARNYFFYFIQEVLTPYNFILTNKFPTNNEEALSLFLGIVFAFTFVSALFAQKIAGLIGRRYVYSAGALGCGIASIILIIFRSYSVMILCCSILYGLGIGSFISVDLSLVNSVLITKDDSGKDLALWNISGTVPELLGVPLGGLIILIGDAIAPDVVGMGYLLLYALGASLQVLSSFMIFCVRLSRAQDTGNGQPVPIHDQIEPAHELHFDAAAEPTTIHHNETPILEEEHRNEIELKE</sequence>
<dbReference type="EMBL" id="GG738851">
    <property type="protein sequence ID" value="EFC48418.1"/>
    <property type="molecule type" value="Genomic_DNA"/>
</dbReference>
<keyword evidence="3" id="KW-0812">Transmembrane</keyword>
<dbReference type="SUPFAM" id="SSF103473">
    <property type="entry name" value="MFS general substrate transporter"/>
    <property type="match status" value="1"/>
</dbReference>
<feature type="region of interest" description="Disordered" evidence="2">
    <location>
        <begin position="1"/>
        <end position="50"/>
    </location>
</feature>
<protein>
    <submittedName>
        <fullName evidence="5">Major facilitator superfamily protein</fullName>
    </submittedName>
</protein>
<feature type="transmembrane region" description="Helical" evidence="3">
    <location>
        <begin position="136"/>
        <end position="157"/>
    </location>
</feature>
<dbReference type="VEuPathDB" id="AmoebaDB:NAEGRDRAFT_57037"/>
<gene>
    <name evidence="5" type="ORF">NAEGRDRAFT_57037</name>
</gene>
<dbReference type="InterPro" id="IPR036259">
    <property type="entry name" value="MFS_trans_sf"/>
</dbReference>
<proteinExistence type="predicted"/>